<keyword evidence="2" id="KW-0863">Zinc-finger</keyword>
<dbReference type="PANTHER" id="PTHR12681:SF0">
    <property type="entry name" value="ZINC FINGER CCCH DOMAIN-CONTAINING PROTEIN 15"/>
    <property type="match status" value="1"/>
</dbReference>
<protein>
    <recommendedName>
        <fullName evidence="5">ZC3H15/TMA46 family C-terminal domain-containing protein</fullName>
    </recommendedName>
</protein>
<evidence type="ECO:0000313" key="7">
    <source>
        <dbReference type="Proteomes" id="UP001153069"/>
    </source>
</evidence>
<organism evidence="6 7">
    <name type="scientific">Seminavis robusta</name>
    <dbReference type="NCBI Taxonomy" id="568900"/>
    <lineage>
        <taxon>Eukaryota</taxon>
        <taxon>Sar</taxon>
        <taxon>Stramenopiles</taxon>
        <taxon>Ochrophyta</taxon>
        <taxon>Bacillariophyta</taxon>
        <taxon>Bacillariophyceae</taxon>
        <taxon>Bacillariophycidae</taxon>
        <taxon>Naviculales</taxon>
        <taxon>Naviculaceae</taxon>
        <taxon>Seminavis</taxon>
    </lineage>
</organism>
<feature type="compositionally biased region" description="Low complexity" evidence="4">
    <location>
        <begin position="251"/>
        <end position="269"/>
    </location>
</feature>
<dbReference type="OrthoDB" id="278280at2759"/>
<evidence type="ECO:0000256" key="4">
    <source>
        <dbReference type="SAM" id="MobiDB-lite"/>
    </source>
</evidence>
<gene>
    <name evidence="6" type="ORF">SEMRO_1070_G237850.1</name>
</gene>
<name>A0A9N8EJ55_9STRA</name>
<evidence type="ECO:0000256" key="1">
    <source>
        <dbReference type="ARBA" id="ARBA00022723"/>
    </source>
</evidence>
<keyword evidence="1" id="KW-0479">Metal-binding</keyword>
<feature type="domain" description="ZC3H15/TMA46 family C-terminal" evidence="5">
    <location>
        <begin position="151"/>
        <end position="240"/>
    </location>
</feature>
<evidence type="ECO:0000259" key="5">
    <source>
        <dbReference type="Pfam" id="PF16543"/>
    </source>
</evidence>
<feature type="compositionally biased region" description="Acidic residues" evidence="4">
    <location>
        <begin position="232"/>
        <end position="250"/>
    </location>
</feature>
<dbReference type="PANTHER" id="PTHR12681">
    <property type="entry name" value="ZINC FINGER-CONTAINING PROTEIN P48ZNF"/>
    <property type="match status" value="1"/>
</dbReference>
<dbReference type="GO" id="GO:0005829">
    <property type="term" value="C:cytosol"/>
    <property type="evidence" value="ECO:0007669"/>
    <property type="project" value="TreeGrafter"/>
</dbReference>
<feature type="compositionally biased region" description="Basic and acidic residues" evidence="4">
    <location>
        <begin position="101"/>
        <end position="120"/>
    </location>
</feature>
<evidence type="ECO:0000256" key="2">
    <source>
        <dbReference type="ARBA" id="ARBA00022771"/>
    </source>
</evidence>
<comment type="caution">
    <text evidence="6">The sequence shown here is derived from an EMBL/GenBank/DDBJ whole genome shotgun (WGS) entry which is preliminary data.</text>
</comment>
<feature type="compositionally biased region" description="Basic and acidic residues" evidence="4">
    <location>
        <begin position="56"/>
        <end position="81"/>
    </location>
</feature>
<dbReference type="Gene3D" id="6.20.400.10">
    <property type="match status" value="1"/>
</dbReference>
<evidence type="ECO:0000313" key="6">
    <source>
        <dbReference type="EMBL" id="CAB9520064.1"/>
    </source>
</evidence>
<dbReference type="GO" id="GO:0008270">
    <property type="term" value="F:zinc ion binding"/>
    <property type="evidence" value="ECO:0007669"/>
    <property type="project" value="UniProtKB-KW"/>
</dbReference>
<feature type="region of interest" description="Disordered" evidence="4">
    <location>
        <begin position="1"/>
        <end position="81"/>
    </location>
</feature>
<sequence length="299" mass="33314">MAKKKGGDDASKKSVQKKKNQAIEDKTFGLKNKNKSKKVQQHIQSVQKSVLNSGDPRQRKQDEARAKAKADAKARKKAMKEEQDALFGAALLAVSKKKTTDKKGGKVEAKGRDADDEGNKKSTSRAMKMMFQMDAQEMNDKLREDPNYVPTLEDEIEMQRQTKIEELKKSGKSTPITEATFKEWQERKRKAKAEAAKKLVEAEMKKKKGGKGLAVLSGRALYEYKKSLFTAGDEEEDVDTSIPEPDDEDTTATNNDTTTEQEQQQSATTNGDVANVAAKVETDLFLEGDDDDLDDLEDD</sequence>
<feature type="region of interest" description="Disordered" evidence="4">
    <location>
        <begin position="229"/>
        <end position="275"/>
    </location>
</feature>
<feature type="compositionally biased region" description="Polar residues" evidence="4">
    <location>
        <begin position="41"/>
        <end position="52"/>
    </location>
</feature>
<evidence type="ECO:0000256" key="3">
    <source>
        <dbReference type="ARBA" id="ARBA00022833"/>
    </source>
</evidence>
<keyword evidence="3" id="KW-0862">Zinc</keyword>
<keyword evidence="7" id="KW-1185">Reference proteome</keyword>
<dbReference type="AlphaFoldDB" id="A0A9N8EJ55"/>
<proteinExistence type="predicted"/>
<accession>A0A9N8EJ55</accession>
<feature type="compositionally biased region" description="Basic and acidic residues" evidence="4">
    <location>
        <begin position="1"/>
        <end position="12"/>
    </location>
</feature>
<reference evidence="6" key="1">
    <citation type="submission" date="2020-06" db="EMBL/GenBank/DDBJ databases">
        <authorList>
            <consortium name="Plant Systems Biology data submission"/>
        </authorList>
    </citation>
    <scope>NUCLEOTIDE SEQUENCE</scope>
    <source>
        <strain evidence="6">D6</strain>
    </source>
</reference>
<dbReference type="GO" id="GO:0003729">
    <property type="term" value="F:mRNA binding"/>
    <property type="evidence" value="ECO:0007669"/>
    <property type="project" value="TreeGrafter"/>
</dbReference>
<dbReference type="EMBL" id="CAICTM010001068">
    <property type="protein sequence ID" value="CAB9520064.1"/>
    <property type="molecule type" value="Genomic_DNA"/>
</dbReference>
<dbReference type="Pfam" id="PF16543">
    <property type="entry name" value="DFRP_C"/>
    <property type="match status" value="1"/>
</dbReference>
<feature type="region of interest" description="Disordered" evidence="4">
    <location>
        <begin position="97"/>
        <end position="122"/>
    </location>
</feature>
<dbReference type="Proteomes" id="UP001153069">
    <property type="component" value="Unassembled WGS sequence"/>
</dbReference>
<dbReference type="InterPro" id="IPR032378">
    <property type="entry name" value="ZC3H15/TMA46_C"/>
</dbReference>
<dbReference type="GO" id="GO:0002181">
    <property type="term" value="P:cytoplasmic translation"/>
    <property type="evidence" value="ECO:0007669"/>
    <property type="project" value="TreeGrafter"/>
</dbReference>